<feature type="region of interest" description="Disordered" evidence="1">
    <location>
        <begin position="60"/>
        <end position="114"/>
    </location>
</feature>
<name>A0ABN2GLE4_9ACTN</name>
<keyword evidence="3" id="KW-1185">Reference proteome</keyword>
<accession>A0ABN2GLE4</accession>
<evidence type="ECO:0000313" key="3">
    <source>
        <dbReference type="Proteomes" id="UP001500618"/>
    </source>
</evidence>
<sequence>MELGIFNEVYLTRTSGADRVSTPIFEAVQSSLGQVDSTQPSNVDRAAPARLVVDPTAQGFAPRTKHRRLRPSPRPRILGSRAQPDVRTNLPVTAVAQRPAAAHDNPQDGAQSDCQSCGTPIIYQKSRAAWVHTITRFEPSRVGDAVVVTSGAHLAMPQESES</sequence>
<comment type="caution">
    <text evidence="2">The sequence shown here is derived from an EMBL/GenBank/DDBJ whole genome shotgun (WGS) entry which is preliminary data.</text>
</comment>
<evidence type="ECO:0000313" key="2">
    <source>
        <dbReference type="EMBL" id="GAA1673226.1"/>
    </source>
</evidence>
<proteinExistence type="predicted"/>
<gene>
    <name evidence="2" type="ORF">GCM10009765_23180</name>
</gene>
<evidence type="ECO:0000256" key="1">
    <source>
        <dbReference type="SAM" id="MobiDB-lite"/>
    </source>
</evidence>
<dbReference type="EMBL" id="BAAANY010000008">
    <property type="protein sequence ID" value="GAA1673226.1"/>
    <property type="molecule type" value="Genomic_DNA"/>
</dbReference>
<feature type="compositionally biased region" description="Basic residues" evidence="1">
    <location>
        <begin position="63"/>
        <end position="73"/>
    </location>
</feature>
<organism evidence="2 3">
    <name type="scientific">Fodinicola feengrottensis</name>
    <dbReference type="NCBI Taxonomy" id="435914"/>
    <lineage>
        <taxon>Bacteria</taxon>
        <taxon>Bacillati</taxon>
        <taxon>Actinomycetota</taxon>
        <taxon>Actinomycetes</taxon>
        <taxon>Mycobacteriales</taxon>
        <taxon>Fodinicola</taxon>
    </lineage>
</organism>
<dbReference type="Proteomes" id="UP001500618">
    <property type="component" value="Unassembled WGS sequence"/>
</dbReference>
<protein>
    <submittedName>
        <fullName evidence="2">Uncharacterized protein</fullName>
    </submittedName>
</protein>
<reference evidence="2 3" key="1">
    <citation type="journal article" date="2019" name="Int. J. Syst. Evol. Microbiol.">
        <title>The Global Catalogue of Microorganisms (GCM) 10K type strain sequencing project: providing services to taxonomists for standard genome sequencing and annotation.</title>
        <authorList>
            <consortium name="The Broad Institute Genomics Platform"/>
            <consortium name="The Broad Institute Genome Sequencing Center for Infectious Disease"/>
            <person name="Wu L."/>
            <person name="Ma J."/>
        </authorList>
    </citation>
    <scope>NUCLEOTIDE SEQUENCE [LARGE SCALE GENOMIC DNA]</scope>
    <source>
        <strain evidence="2 3">JCM 14718</strain>
    </source>
</reference>